<evidence type="ECO:0000256" key="7">
    <source>
        <dbReference type="ARBA" id="ARBA00023196"/>
    </source>
</evidence>
<dbReference type="InterPro" id="IPR036771">
    <property type="entry name" value="ATPsynth_dsu/esu_N"/>
</dbReference>
<dbReference type="InterPro" id="IPR001469">
    <property type="entry name" value="ATP_synth_F1_dsu/esu"/>
</dbReference>
<keyword evidence="4 9" id="KW-0813">Transport</keyword>
<evidence type="ECO:0000256" key="5">
    <source>
        <dbReference type="ARBA" id="ARBA00023065"/>
    </source>
</evidence>
<feature type="domain" description="ATP synthase F1 complex delta/epsilon subunit N-terminal" evidence="10">
    <location>
        <begin position="1"/>
        <end position="80"/>
    </location>
</feature>
<evidence type="ECO:0000313" key="12">
    <source>
        <dbReference type="Proteomes" id="UP001210231"/>
    </source>
</evidence>
<dbReference type="Gene3D" id="2.60.15.10">
    <property type="entry name" value="F0F1 ATP synthase delta/epsilon subunit, N-terminal"/>
    <property type="match status" value="1"/>
</dbReference>
<evidence type="ECO:0000313" key="11">
    <source>
        <dbReference type="EMBL" id="MDA3615367.1"/>
    </source>
</evidence>
<dbReference type="Pfam" id="PF02823">
    <property type="entry name" value="ATP-synt_DE_N"/>
    <property type="match status" value="1"/>
</dbReference>
<keyword evidence="8 9" id="KW-0066">ATP synthesis</keyword>
<dbReference type="SUPFAM" id="SSF51344">
    <property type="entry name" value="Epsilon subunit of F1F0-ATP synthase N-terminal domain"/>
    <property type="match status" value="1"/>
</dbReference>
<evidence type="ECO:0000256" key="3">
    <source>
        <dbReference type="ARBA" id="ARBA00005712"/>
    </source>
</evidence>
<gene>
    <name evidence="11" type="primary">atpC</name>
    <name evidence="11" type="ORF">O3P16_11150</name>
</gene>
<evidence type="ECO:0000256" key="2">
    <source>
        <dbReference type="ARBA" id="ARBA00004184"/>
    </source>
</evidence>
<evidence type="ECO:0000256" key="8">
    <source>
        <dbReference type="ARBA" id="ARBA00023310"/>
    </source>
</evidence>
<dbReference type="Proteomes" id="UP001210231">
    <property type="component" value="Unassembled WGS sequence"/>
</dbReference>
<evidence type="ECO:0000256" key="6">
    <source>
        <dbReference type="ARBA" id="ARBA00023136"/>
    </source>
</evidence>
<keyword evidence="5 9" id="KW-0406">Ion transport</keyword>
<evidence type="ECO:0000256" key="1">
    <source>
        <dbReference type="ARBA" id="ARBA00003543"/>
    </source>
</evidence>
<reference evidence="11 12" key="1">
    <citation type="submission" date="2022-12" db="EMBL/GenBank/DDBJ databases">
        <title>Chitinophagaceae gen. sp. nov., a new member of the family Chitinophagaceae, isolated from soil in a chemical factory.</title>
        <authorList>
            <person name="Ke Z."/>
        </authorList>
    </citation>
    <scope>NUCLEOTIDE SEQUENCE [LARGE SCALE GENOMIC DNA]</scope>
    <source>
        <strain evidence="11 12">LY-5</strain>
    </source>
</reference>
<comment type="subcellular location">
    <subcellularLocation>
        <location evidence="2">Endomembrane system</location>
        <topology evidence="2">Peripheral membrane protein</topology>
    </subcellularLocation>
</comment>
<comment type="caution">
    <text evidence="11">The sequence shown here is derived from an EMBL/GenBank/DDBJ whole genome shotgun (WGS) entry which is preliminary data.</text>
</comment>
<dbReference type="RefSeq" id="WP_407031693.1">
    <property type="nucleotide sequence ID" value="NZ_JAQGEF010000012.1"/>
</dbReference>
<dbReference type="EMBL" id="JAQGEF010000012">
    <property type="protein sequence ID" value="MDA3615367.1"/>
    <property type="molecule type" value="Genomic_DNA"/>
</dbReference>
<comment type="subunit">
    <text evidence="9">F-type ATPases have 2 components, CF(1) - the catalytic core - and CF(0) - the membrane proton channel. CF(1) has five subunits: alpha(3), beta(3), gamma(1), delta(1), epsilon(1). CF(0) has three main subunits: a, b and c.</text>
</comment>
<evidence type="ECO:0000256" key="4">
    <source>
        <dbReference type="ARBA" id="ARBA00022448"/>
    </source>
</evidence>
<sequence>MQLDILTPEKKIFSDTVYGVQLPGIDGSFEVLDKHAPLIAALGKGTMKILKDKQTSDVYTIEGGFVEVLDNKVSVLVEGAELK</sequence>
<evidence type="ECO:0000259" key="10">
    <source>
        <dbReference type="Pfam" id="PF02823"/>
    </source>
</evidence>
<name>A0ABT4UKJ0_9BACT</name>
<dbReference type="NCBIfam" id="TIGR01216">
    <property type="entry name" value="ATP_synt_epsi"/>
    <property type="match status" value="1"/>
</dbReference>
<proteinExistence type="inferred from homology"/>
<dbReference type="PANTHER" id="PTHR13822">
    <property type="entry name" value="ATP SYNTHASE DELTA/EPSILON CHAIN"/>
    <property type="match status" value="1"/>
</dbReference>
<accession>A0ABT4UKJ0</accession>
<evidence type="ECO:0000256" key="9">
    <source>
        <dbReference type="RuleBase" id="RU003656"/>
    </source>
</evidence>
<dbReference type="PANTHER" id="PTHR13822:SF10">
    <property type="entry name" value="ATP SYNTHASE EPSILON CHAIN, CHLOROPLASTIC"/>
    <property type="match status" value="1"/>
</dbReference>
<keyword evidence="6" id="KW-0472">Membrane</keyword>
<keyword evidence="12" id="KW-1185">Reference proteome</keyword>
<comment type="function">
    <text evidence="1">Produces ATP from ADP in the presence of a proton gradient across the membrane.</text>
</comment>
<comment type="similarity">
    <text evidence="3 9">Belongs to the ATPase epsilon chain family.</text>
</comment>
<dbReference type="CDD" id="cd12152">
    <property type="entry name" value="F1-ATPase_delta"/>
    <property type="match status" value="1"/>
</dbReference>
<dbReference type="InterPro" id="IPR020546">
    <property type="entry name" value="ATP_synth_F1_dsu/esu_N"/>
</dbReference>
<organism evidence="11 12">
    <name type="scientific">Polluticaenibacter yanchengensis</name>
    <dbReference type="NCBI Taxonomy" id="3014562"/>
    <lineage>
        <taxon>Bacteria</taxon>
        <taxon>Pseudomonadati</taxon>
        <taxon>Bacteroidota</taxon>
        <taxon>Chitinophagia</taxon>
        <taxon>Chitinophagales</taxon>
        <taxon>Chitinophagaceae</taxon>
        <taxon>Polluticaenibacter</taxon>
    </lineage>
</organism>
<keyword evidence="7 9" id="KW-0139">CF(1)</keyword>
<protein>
    <submittedName>
        <fullName evidence="11">ATP synthase F1 subunit epsilon</fullName>
    </submittedName>
</protein>